<dbReference type="RefSeq" id="WP_129580221.1">
    <property type="nucleotide sequence ID" value="NZ_CP012672.1"/>
</dbReference>
<dbReference type="Proteomes" id="UP000295497">
    <property type="component" value="Chromosome"/>
</dbReference>
<evidence type="ECO:0000259" key="1">
    <source>
        <dbReference type="Pfam" id="PF14130"/>
    </source>
</evidence>
<sequence>MTNPPGTPAPVVATTSYRDLAPLEEGGRTAREGFAYQDHVTATKCLDMLLPHGPSEVWCEAEDDIVLVWSVGGAEEFEFVQVKAHNLGQAWTVAKLCAREPAKDGKAKKASIVEKSLAHDRGKEACRFRLVTTWAPEAVLNVLSTPLMARSSPQVVPDLGAATKAIEDQLGGTHNSPNGHSMGFWVERTTWEHRATVDDIKNENIVKLNRILDIAGESLAPDQCDELYALLFAKVQDAALAHAVTHKLDKRLLRDALRQWLLGRAKRIQHPTHSGGTGPLVTKLTEAAIDASLIEGAKEMRRHYVAEARVPKYLPADDRETIELEVVATLHALKVALDSGKYTDDSREFLERCQDELRKMRDTLAGHRPSNSLLYGCMYEIMNRCLHRLARARP</sequence>
<protein>
    <recommendedName>
        <fullName evidence="1">CD-NTase associated protein 4-like DNA endonuclease domain-containing protein</fullName>
    </recommendedName>
</protein>
<proteinExistence type="predicted"/>
<name>A0A4P2R3L1_SORCE</name>
<dbReference type="Pfam" id="PF14130">
    <property type="entry name" value="Cap4_nuclease"/>
    <property type="match status" value="1"/>
</dbReference>
<reference evidence="2 3" key="1">
    <citation type="submission" date="2015-09" db="EMBL/GenBank/DDBJ databases">
        <title>Sorangium comparison.</title>
        <authorList>
            <person name="Zaburannyi N."/>
            <person name="Bunk B."/>
            <person name="Overmann J."/>
            <person name="Mueller R."/>
        </authorList>
    </citation>
    <scope>NUCLEOTIDE SEQUENCE [LARGE SCALE GENOMIC DNA]</scope>
    <source>
        <strain evidence="2 3">So ce836</strain>
    </source>
</reference>
<dbReference type="GO" id="GO:0004518">
    <property type="term" value="F:nuclease activity"/>
    <property type="evidence" value="ECO:0007669"/>
    <property type="project" value="InterPro"/>
</dbReference>
<feature type="domain" description="CD-NTase associated protein 4-like DNA endonuclease" evidence="1">
    <location>
        <begin position="26"/>
        <end position="238"/>
    </location>
</feature>
<evidence type="ECO:0000313" key="3">
    <source>
        <dbReference type="Proteomes" id="UP000295497"/>
    </source>
</evidence>
<dbReference type="InterPro" id="IPR025382">
    <property type="entry name" value="Cap4-like_endonuclease_dom"/>
</dbReference>
<organism evidence="2 3">
    <name type="scientific">Sorangium cellulosum</name>
    <name type="common">Polyangium cellulosum</name>
    <dbReference type="NCBI Taxonomy" id="56"/>
    <lineage>
        <taxon>Bacteria</taxon>
        <taxon>Pseudomonadati</taxon>
        <taxon>Myxococcota</taxon>
        <taxon>Polyangia</taxon>
        <taxon>Polyangiales</taxon>
        <taxon>Polyangiaceae</taxon>
        <taxon>Sorangium</taxon>
    </lineage>
</organism>
<gene>
    <name evidence="2" type="ORF">SOCE836_098500</name>
</gene>
<dbReference type="AlphaFoldDB" id="A0A4P2R3L1"/>
<evidence type="ECO:0000313" key="2">
    <source>
        <dbReference type="EMBL" id="AUX37620.1"/>
    </source>
</evidence>
<accession>A0A4P2R3L1</accession>
<dbReference type="EMBL" id="CP012672">
    <property type="protein sequence ID" value="AUX37620.1"/>
    <property type="molecule type" value="Genomic_DNA"/>
</dbReference>